<keyword evidence="1 3" id="KW-0539">Nucleus</keyword>
<dbReference type="SMART" id="SM00355">
    <property type="entry name" value="ZnF_C2H2"/>
    <property type="match status" value="2"/>
</dbReference>
<dbReference type="eggNOG" id="KOG1721">
    <property type="taxonomic scope" value="Eukaryota"/>
</dbReference>
<reference evidence="7" key="1">
    <citation type="submission" date="2025-05" db="UniProtKB">
        <authorList>
            <consortium name="RefSeq"/>
        </authorList>
    </citation>
    <scope>NUCLEOTIDE SEQUENCE [LARGE SCALE GENOMIC DNA]</scope>
</reference>
<dbReference type="GO" id="GO:0005634">
    <property type="term" value="C:nucleus"/>
    <property type="evidence" value="ECO:0007669"/>
    <property type="project" value="UniProtKB-SubCell"/>
</dbReference>
<name>A0A1S3WQ76_ERIEU</name>
<protein>
    <submittedName>
        <fullName evidence="8">Zinc finger and SCAN domain-containing protein 5B</fullName>
    </submittedName>
</protein>
<organism evidence="7 8">
    <name type="scientific">Erinaceus europaeus</name>
    <name type="common">Western European hedgehog</name>
    <dbReference type="NCBI Taxonomy" id="9365"/>
    <lineage>
        <taxon>Eukaryota</taxon>
        <taxon>Metazoa</taxon>
        <taxon>Chordata</taxon>
        <taxon>Craniata</taxon>
        <taxon>Vertebrata</taxon>
        <taxon>Euteleostomi</taxon>
        <taxon>Mammalia</taxon>
        <taxon>Eutheria</taxon>
        <taxon>Laurasiatheria</taxon>
        <taxon>Eulipotyphla</taxon>
        <taxon>Erinaceidae</taxon>
        <taxon>Erinaceinae</taxon>
        <taxon>Erinaceus</taxon>
    </lineage>
</organism>
<comment type="subcellular location">
    <subcellularLocation>
        <location evidence="3">Nucleus</location>
    </subcellularLocation>
</comment>
<evidence type="ECO:0000313" key="7">
    <source>
        <dbReference type="Proteomes" id="UP001652624"/>
    </source>
</evidence>
<feature type="domain" description="SCAN box" evidence="6">
    <location>
        <begin position="49"/>
        <end position="118"/>
    </location>
</feature>
<dbReference type="InParanoid" id="A0A1S3WQ76"/>
<dbReference type="Pfam" id="PF02023">
    <property type="entry name" value="SCAN"/>
    <property type="match status" value="1"/>
</dbReference>
<evidence type="ECO:0000259" key="6">
    <source>
        <dbReference type="PROSITE" id="PS50804"/>
    </source>
</evidence>
<dbReference type="GeneID" id="103123645"/>
<dbReference type="OrthoDB" id="6077919at2759"/>
<evidence type="ECO:0000313" key="8">
    <source>
        <dbReference type="RefSeq" id="XP_016048523.2"/>
    </source>
</evidence>
<keyword evidence="2" id="KW-0479">Metal-binding</keyword>
<keyword evidence="2" id="KW-0863">Zinc-finger</keyword>
<keyword evidence="7" id="KW-1185">Reference proteome</keyword>
<reference evidence="8" key="2">
    <citation type="submission" date="2025-08" db="UniProtKB">
        <authorList>
            <consortium name="RefSeq"/>
        </authorList>
    </citation>
    <scope>IDENTIFICATION</scope>
</reference>
<dbReference type="PROSITE" id="PS50804">
    <property type="entry name" value="SCAN_BOX"/>
    <property type="match status" value="1"/>
</dbReference>
<feature type="domain" description="C2H2-type" evidence="5">
    <location>
        <begin position="415"/>
        <end position="443"/>
    </location>
</feature>
<evidence type="ECO:0000256" key="2">
    <source>
        <dbReference type="PROSITE-ProRule" id="PRU00042"/>
    </source>
</evidence>
<dbReference type="InterPro" id="IPR038269">
    <property type="entry name" value="SCAN_sf"/>
</dbReference>
<dbReference type="InterPro" id="IPR003309">
    <property type="entry name" value="SCAN_dom"/>
</dbReference>
<dbReference type="AlphaFoldDB" id="A0A1S3WQ76"/>
<keyword evidence="2" id="KW-0862">Zinc</keyword>
<feature type="compositionally biased region" description="Polar residues" evidence="4">
    <location>
        <begin position="389"/>
        <end position="398"/>
    </location>
</feature>
<dbReference type="InterPro" id="IPR050916">
    <property type="entry name" value="SCAN-C2H2_zinc_finger"/>
</dbReference>
<feature type="compositionally biased region" description="Basic and acidic residues" evidence="4">
    <location>
        <begin position="208"/>
        <end position="229"/>
    </location>
</feature>
<dbReference type="InterPro" id="IPR036236">
    <property type="entry name" value="Znf_C2H2_sf"/>
</dbReference>
<evidence type="ECO:0000256" key="1">
    <source>
        <dbReference type="ARBA" id="ARBA00023242"/>
    </source>
</evidence>
<gene>
    <name evidence="8" type="primary">LOC103123645</name>
</gene>
<sequence length="457" mass="50526">MEHHPELRGQGATGHEVQGFTAPPSFLRVEPLSSLCRAWNVCFRNFSAEGLNPLQHLSTLQGLCRNWLRPDLRSKEQILDQLVLEQFLISSTPELQALVLERGVQTCAELEHLLRNLEAPQDQDHSAPQKWTILDNSEATFLMQNRNKEMTPVGASGLDSPFELAMNVQAPLSHEPQESRPQALPEHKKLMEDKAQEQDVILIGVTSENKDGRAPQKLEPELNGDRQEPAGEASLKSQPPQSDAVKTVVRSLTRGGAGRRQRTHTPAPQDEKKAFSGPNRAEGPPQGQLQRSQRRQGRTSARGSSADVGTGGTAGSPRPPSCKRPLETVVEPSSHSHRQESDSQLRFSCQHCAKQFFNKSRLELHLRSHEGERPPDPQCPPSSDKEVTTETSQPSSVPKSAPAQAPRTSSQDWPFQCPTCNRAFKYMGSLTLHLRTYHGSEKKVPDAGTGTEPPRDS</sequence>
<dbReference type="PROSITE" id="PS50157">
    <property type="entry name" value="ZINC_FINGER_C2H2_2"/>
    <property type="match status" value="2"/>
</dbReference>
<dbReference type="SMART" id="SM00431">
    <property type="entry name" value="SCAN"/>
    <property type="match status" value="1"/>
</dbReference>
<evidence type="ECO:0000256" key="4">
    <source>
        <dbReference type="SAM" id="MobiDB-lite"/>
    </source>
</evidence>
<dbReference type="PANTHER" id="PTHR45935:SF15">
    <property type="entry name" value="SCAN BOX DOMAIN-CONTAINING PROTEIN"/>
    <property type="match status" value="1"/>
</dbReference>
<dbReference type="RefSeq" id="XP_016048523.2">
    <property type="nucleotide sequence ID" value="XM_016193037.2"/>
</dbReference>
<accession>A0A1S3WQ76</accession>
<evidence type="ECO:0000256" key="3">
    <source>
        <dbReference type="PROSITE-ProRule" id="PRU00187"/>
    </source>
</evidence>
<dbReference type="GO" id="GO:0008270">
    <property type="term" value="F:zinc ion binding"/>
    <property type="evidence" value="ECO:0007669"/>
    <property type="project" value="UniProtKB-KW"/>
</dbReference>
<dbReference type="PROSITE" id="PS00028">
    <property type="entry name" value="ZINC_FINGER_C2H2_1"/>
    <property type="match status" value="2"/>
</dbReference>
<feature type="region of interest" description="Disordered" evidence="4">
    <location>
        <begin position="436"/>
        <end position="457"/>
    </location>
</feature>
<dbReference type="PANTHER" id="PTHR45935">
    <property type="entry name" value="PROTEIN ZBED8-RELATED"/>
    <property type="match status" value="1"/>
</dbReference>
<dbReference type="Gene3D" id="3.30.160.60">
    <property type="entry name" value="Classic Zinc Finger"/>
    <property type="match status" value="2"/>
</dbReference>
<evidence type="ECO:0000259" key="5">
    <source>
        <dbReference type="PROSITE" id="PS50157"/>
    </source>
</evidence>
<dbReference type="InterPro" id="IPR013087">
    <property type="entry name" value="Znf_C2H2_type"/>
</dbReference>
<dbReference type="SUPFAM" id="SSF47353">
    <property type="entry name" value="Retrovirus capsid dimerization domain-like"/>
    <property type="match status" value="1"/>
</dbReference>
<proteinExistence type="predicted"/>
<dbReference type="Pfam" id="PF00096">
    <property type="entry name" value="zf-C2H2"/>
    <property type="match status" value="1"/>
</dbReference>
<dbReference type="Gene3D" id="1.10.4020.10">
    <property type="entry name" value="DNA breaking-rejoining enzymes"/>
    <property type="match status" value="1"/>
</dbReference>
<dbReference type="SUPFAM" id="SSF57667">
    <property type="entry name" value="beta-beta-alpha zinc fingers"/>
    <property type="match status" value="2"/>
</dbReference>
<feature type="domain" description="C2H2-type" evidence="5">
    <location>
        <begin position="347"/>
        <end position="374"/>
    </location>
</feature>
<feature type="region of interest" description="Disordered" evidence="4">
    <location>
        <begin position="205"/>
        <end position="342"/>
    </location>
</feature>
<feature type="region of interest" description="Disordered" evidence="4">
    <location>
        <begin position="368"/>
        <end position="415"/>
    </location>
</feature>
<dbReference type="Proteomes" id="UP001652624">
    <property type="component" value="Chromosome 2"/>
</dbReference>